<protein>
    <recommendedName>
        <fullName evidence="8">Type VII secretion system protein EccE domain-containing protein</fullName>
    </recommendedName>
</protein>
<evidence type="ECO:0000256" key="7">
    <source>
        <dbReference type="SAM" id="Phobius"/>
    </source>
</evidence>
<proteinExistence type="inferred from homology"/>
<evidence type="ECO:0000313" key="9">
    <source>
        <dbReference type="EMBL" id="GGC77050.1"/>
    </source>
</evidence>
<dbReference type="InterPro" id="IPR050051">
    <property type="entry name" value="EccE_dom"/>
</dbReference>
<evidence type="ECO:0000259" key="8">
    <source>
        <dbReference type="Pfam" id="PF11203"/>
    </source>
</evidence>
<sequence>MESLVCWLTQRYRVSAMLTAQCIFFVVIAVGLVLEWPAVWAGFGAVCLALICLIPIRGRYLTSWLAIAATKTFSSHDQGGNDESVVALSRDVMQCNNGEACTVLEIVTAPIVPTATSPGAFAGAISLPVDELACALQQYDIALSGIEIIVRGRTTEPHHALGAAYSRMLSPLPVAAQRRAWIVVRLSPNDAPDAVRRRGGGTRGICGVLDIATKRIQGVLRDHEISTVLRTTKSLDAISDTLIPMDRVFGIAPSAINTGSLLHVWQPGAAETALNITIRPNHTSKQDPRGPQASYQVTAIAGLAHRTNNPDGVEPSKFPRTIPMAGFRPYVDECFRPNRMGSPETACGRDGTALLSISELAQLHVPVIGCGVLIGVDQAGRAVTAPIANRSGQRVSIEGRIQLLQQLVLRAAATGVDVRIASDRPHAWAQLTSPQSGSPNVALCDKPWPSSPTNMPHLLVLDGAKESHPALGDQPPGVTVLDFVDAMRDDLSPSQGVEYAIRIIQSNEDPHQLRLIFGHRHVDVATVSIPEETDYLLRSQSRRVLAG</sequence>
<dbReference type="Pfam" id="PF11203">
    <property type="entry name" value="EccE"/>
    <property type="match status" value="1"/>
</dbReference>
<dbReference type="GO" id="GO:0005886">
    <property type="term" value="C:plasma membrane"/>
    <property type="evidence" value="ECO:0007669"/>
    <property type="project" value="UniProtKB-SubCell"/>
</dbReference>
<reference evidence="9" key="2">
    <citation type="submission" date="2020-09" db="EMBL/GenBank/DDBJ databases">
        <authorList>
            <person name="Sun Q."/>
            <person name="Zhou Y."/>
        </authorList>
    </citation>
    <scope>NUCLEOTIDE SEQUENCE</scope>
    <source>
        <strain evidence="9">CGMCC 1.15478</strain>
    </source>
</reference>
<accession>A0A916XKC6</accession>
<dbReference type="EMBL" id="BMJH01000006">
    <property type="protein sequence ID" value="GGC77050.1"/>
    <property type="molecule type" value="Genomic_DNA"/>
</dbReference>
<evidence type="ECO:0000256" key="1">
    <source>
        <dbReference type="ARBA" id="ARBA00004236"/>
    </source>
</evidence>
<evidence type="ECO:0000256" key="3">
    <source>
        <dbReference type="ARBA" id="ARBA00022475"/>
    </source>
</evidence>
<gene>
    <name evidence="9" type="ORF">GCM10011410_32940</name>
</gene>
<feature type="transmembrane region" description="Helical" evidence="7">
    <location>
        <begin position="12"/>
        <end position="32"/>
    </location>
</feature>
<comment type="caution">
    <text evidence="9">The sequence shown here is derived from an EMBL/GenBank/DDBJ whole genome shotgun (WGS) entry which is preliminary data.</text>
</comment>
<evidence type="ECO:0000313" key="10">
    <source>
        <dbReference type="Proteomes" id="UP000641514"/>
    </source>
</evidence>
<name>A0A916XKC6_9ACTN</name>
<keyword evidence="6 7" id="KW-0472">Membrane</keyword>
<evidence type="ECO:0000256" key="2">
    <source>
        <dbReference type="ARBA" id="ARBA00007759"/>
    </source>
</evidence>
<keyword evidence="5 7" id="KW-1133">Transmembrane helix</keyword>
<dbReference type="AlphaFoldDB" id="A0A916XKC6"/>
<dbReference type="InterPro" id="IPR021368">
    <property type="entry name" value="T7SS_EccE"/>
</dbReference>
<keyword evidence="10" id="KW-1185">Reference proteome</keyword>
<reference evidence="9" key="1">
    <citation type="journal article" date="2014" name="Int. J. Syst. Evol. Microbiol.">
        <title>Complete genome sequence of Corynebacterium casei LMG S-19264T (=DSM 44701T), isolated from a smear-ripened cheese.</title>
        <authorList>
            <consortium name="US DOE Joint Genome Institute (JGI-PGF)"/>
            <person name="Walter F."/>
            <person name="Albersmeier A."/>
            <person name="Kalinowski J."/>
            <person name="Ruckert C."/>
        </authorList>
    </citation>
    <scope>NUCLEOTIDE SEQUENCE</scope>
    <source>
        <strain evidence="9">CGMCC 1.15478</strain>
    </source>
</reference>
<feature type="domain" description="Type VII secretion system protein EccE" evidence="8">
    <location>
        <begin position="175"/>
        <end position="240"/>
    </location>
</feature>
<comment type="similarity">
    <text evidence="2">Belongs to the EccE family.</text>
</comment>
<comment type="subcellular location">
    <subcellularLocation>
        <location evidence="1">Cell membrane</location>
    </subcellularLocation>
</comment>
<feature type="transmembrane region" description="Helical" evidence="7">
    <location>
        <begin position="38"/>
        <end position="56"/>
    </location>
</feature>
<evidence type="ECO:0000256" key="4">
    <source>
        <dbReference type="ARBA" id="ARBA00022692"/>
    </source>
</evidence>
<dbReference type="Proteomes" id="UP000641514">
    <property type="component" value="Unassembled WGS sequence"/>
</dbReference>
<evidence type="ECO:0000256" key="6">
    <source>
        <dbReference type="ARBA" id="ARBA00023136"/>
    </source>
</evidence>
<dbReference type="NCBIfam" id="TIGR03923">
    <property type="entry name" value="T7SS_EccE"/>
    <property type="match status" value="1"/>
</dbReference>
<evidence type="ECO:0000256" key="5">
    <source>
        <dbReference type="ARBA" id="ARBA00022989"/>
    </source>
</evidence>
<keyword evidence="3" id="KW-1003">Cell membrane</keyword>
<organism evidence="9 10">
    <name type="scientific">Hoyosella rhizosphaerae</name>
    <dbReference type="NCBI Taxonomy" id="1755582"/>
    <lineage>
        <taxon>Bacteria</taxon>
        <taxon>Bacillati</taxon>
        <taxon>Actinomycetota</taxon>
        <taxon>Actinomycetes</taxon>
        <taxon>Mycobacteriales</taxon>
        <taxon>Hoyosellaceae</taxon>
        <taxon>Hoyosella</taxon>
    </lineage>
</organism>
<keyword evidence="4 7" id="KW-0812">Transmembrane</keyword>